<keyword evidence="2" id="KW-1133">Transmembrane helix</keyword>
<feature type="transmembrane region" description="Helical" evidence="2">
    <location>
        <begin position="146"/>
        <end position="164"/>
    </location>
</feature>
<reference evidence="3" key="1">
    <citation type="submission" date="2025-05" db="UniProtKB">
        <authorList>
            <consortium name="EnsemblMetazoa"/>
        </authorList>
    </citation>
    <scope>IDENTIFICATION</scope>
</reference>
<feature type="region of interest" description="Disordered" evidence="1">
    <location>
        <begin position="489"/>
        <end position="535"/>
    </location>
</feature>
<protein>
    <submittedName>
        <fullName evidence="3">Uncharacterized protein</fullName>
    </submittedName>
</protein>
<sequence length="535" mass="62506">MVLKLTSDKAKIIKLKSRHMEENNYILNIMKMQTTKRFDCIKEQAWPRCMPITEDREQLWKEGETYIQSGHRMSYINLFLKTELTCIPSLISKCLGDYYNNALCNGATWVFAFWWILHMGFNKCLNALFKRLKFKQFERDRLINTLWYLGFYGTGLVYCGAALSQNEVELFNFKNMHVPANNNLPTQVVLGYTLILTFYLHTSIWEGITKAHVVNMLAYLFLFLFMLSSYILRVVEISFSLSALISIAQVVAQITRGLFVILDQKCFYYKLFIAALFVVTFAIHVAIYFIVIPLTFIVPLGIRILSDYPNILLLFLFFNLLGWMINEIYQSVIFKFAYHWLYHSPDSKRKDSISSNESYEPLDKIQRCSISLIECSLFLPRDDLAFEIQRVRREIQERQSKLLALRKPKNMFVQTLKCMLTINKKLKQRRRRSESESSDNTEDIQEDLLADEREMLSESLSDSDDFDDTSSDKDSGGFKIRRSEKLLYIPKVEEESDEKDEVKTDDDVDTVKNESEASDDNETVDSESDVIVHRS</sequence>
<feature type="compositionally biased region" description="Acidic residues" evidence="1">
    <location>
        <begin position="516"/>
        <end position="528"/>
    </location>
</feature>
<evidence type="ECO:0000256" key="1">
    <source>
        <dbReference type="SAM" id="MobiDB-lite"/>
    </source>
</evidence>
<organism evidence="3 4">
    <name type="scientific">Diabrotica virgifera virgifera</name>
    <name type="common">western corn rootworm</name>
    <dbReference type="NCBI Taxonomy" id="50390"/>
    <lineage>
        <taxon>Eukaryota</taxon>
        <taxon>Metazoa</taxon>
        <taxon>Ecdysozoa</taxon>
        <taxon>Arthropoda</taxon>
        <taxon>Hexapoda</taxon>
        <taxon>Insecta</taxon>
        <taxon>Pterygota</taxon>
        <taxon>Neoptera</taxon>
        <taxon>Endopterygota</taxon>
        <taxon>Coleoptera</taxon>
        <taxon>Polyphaga</taxon>
        <taxon>Cucujiformia</taxon>
        <taxon>Chrysomeloidea</taxon>
        <taxon>Chrysomelidae</taxon>
        <taxon>Galerucinae</taxon>
        <taxon>Diabroticina</taxon>
        <taxon>Diabroticites</taxon>
        <taxon>Diabrotica</taxon>
    </lineage>
</organism>
<feature type="region of interest" description="Disordered" evidence="1">
    <location>
        <begin position="455"/>
        <end position="477"/>
    </location>
</feature>
<dbReference type="EnsemblMetazoa" id="XM_050641974.1">
    <property type="protein sequence ID" value="XP_050497931.1"/>
    <property type="gene ID" value="LOC114347014"/>
</dbReference>
<keyword evidence="4" id="KW-1185">Reference proteome</keyword>
<evidence type="ECO:0000313" key="4">
    <source>
        <dbReference type="Proteomes" id="UP001652700"/>
    </source>
</evidence>
<dbReference type="RefSeq" id="XP_050497931.1">
    <property type="nucleotide sequence ID" value="XM_050641974.1"/>
</dbReference>
<feature type="compositionally biased region" description="Acidic residues" evidence="1">
    <location>
        <begin position="494"/>
        <end position="508"/>
    </location>
</feature>
<feature type="transmembrane region" description="Helical" evidence="2">
    <location>
        <begin position="213"/>
        <end position="231"/>
    </location>
</feature>
<feature type="transmembrane region" description="Helical" evidence="2">
    <location>
        <begin position="308"/>
        <end position="325"/>
    </location>
</feature>
<dbReference type="GeneID" id="114347014"/>
<evidence type="ECO:0000256" key="2">
    <source>
        <dbReference type="SAM" id="Phobius"/>
    </source>
</evidence>
<keyword evidence="2" id="KW-0472">Membrane</keyword>
<keyword evidence="2" id="KW-0812">Transmembrane</keyword>
<feature type="transmembrane region" description="Helical" evidence="2">
    <location>
        <begin position="271"/>
        <end position="302"/>
    </location>
</feature>
<dbReference type="Proteomes" id="UP001652700">
    <property type="component" value="Unplaced"/>
</dbReference>
<feature type="transmembrane region" description="Helical" evidence="2">
    <location>
        <begin position="106"/>
        <end position="125"/>
    </location>
</feature>
<proteinExistence type="predicted"/>
<name>A0ABM5JJ17_DIAVI</name>
<feature type="transmembrane region" description="Helical" evidence="2">
    <location>
        <begin position="184"/>
        <end position="201"/>
    </location>
</feature>
<evidence type="ECO:0000313" key="3">
    <source>
        <dbReference type="EnsemblMetazoa" id="XP_050497931.1"/>
    </source>
</evidence>
<accession>A0ABM5JJ17</accession>
<feature type="transmembrane region" description="Helical" evidence="2">
    <location>
        <begin position="237"/>
        <end position="259"/>
    </location>
</feature>